<name>A0ABP8YYB3_9MICO</name>
<feature type="transmembrane region" description="Helical" evidence="1">
    <location>
        <begin position="96"/>
        <end position="117"/>
    </location>
</feature>
<comment type="caution">
    <text evidence="2">The sequence shown here is derived from an EMBL/GenBank/DDBJ whole genome shotgun (WGS) entry which is preliminary data.</text>
</comment>
<feature type="transmembrane region" description="Helical" evidence="1">
    <location>
        <begin position="39"/>
        <end position="57"/>
    </location>
</feature>
<feature type="transmembrane region" description="Helical" evidence="1">
    <location>
        <begin position="69"/>
        <end position="89"/>
    </location>
</feature>
<dbReference type="EMBL" id="BAABLP010000001">
    <property type="protein sequence ID" value="GAA4738542.1"/>
    <property type="molecule type" value="Genomic_DNA"/>
</dbReference>
<sequence length="122" mass="12678">MIAGFTTAAVVVAAIAAVLGVALGLAGRKPSDLSLAGPALVELLLLAQLVIAIVAPFTGNEPTGNPVEFYAYLISALIIPPAAIFWALTERTRWSVVVVGIACFAVAVMFVRMQIIWTVQGA</sequence>
<feature type="transmembrane region" description="Helical" evidence="1">
    <location>
        <begin position="6"/>
        <end position="27"/>
    </location>
</feature>
<evidence type="ECO:0008006" key="4">
    <source>
        <dbReference type="Google" id="ProtNLM"/>
    </source>
</evidence>
<keyword evidence="1" id="KW-0812">Transmembrane</keyword>
<keyword evidence="1" id="KW-1133">Transmembrane helix</keyword>
<dbReference type="Proteomes" id="UP001500121">
    <property type="component" value="Unassembled WGS sequence"/>
</dbReference>
<protein>
    <recommendedName>
        <fullName evidence="4">Integral membrane protein</fullName>
    </recommendedName>
</protein>
<evidence type="ECO:0000256" key="1">
    <source>
        <dbReference type="SAM" id="Phobius"/>
    </source>
</evidence>
<accession>A0ABP8YYB3</accession>
<evidence type="ECO:0000313" key="3">
    <source>
        <dbReference type="Proteomes" id="UP001500121"/>
    </source>
</evidence>
<gene>
    <name evidence="2" type="ORF">GCM10025783_06460</name>
</gene>
<keyword evidence="3" id="KW-1185">Reference proteome</keyword>
<evidence type="ECO:0000313" key="2">
    <source>
        <dbReference type="EMBL" id="GAA4738542.1"/>
    </source>
</evidence>
<reference evidence="3" key="1">
    <citation type="journal article" date="2019" name="Int. J. Syst. Evol. Microbiol.">
        <title>The Global Catalogue of Microorganisms (GCM) 10K type strain sequencing project: providing services to taxonomists for standard genome sequencing and annotation.</title>
        <authorList>
            <consortium name="The Broad Institute Genomics Platform"/>
            <consortium name="The Broad Institute Genome Sequencing Center for Infectious Disease"/>
            <person name="Wu L."/>
            <person name="Ma J."/>
        </authorList>
    </citation>
    <scope>NUCLEOTIDE SEQUENCE [LARGE SCALE GENOMIC DNA]</scope>
    <source>
        <strain evidence="3">JCM 19015</strain>
    </source>
</reference>
<keyword evidence="1" id="KW-0472">Membrane</keyword>
<organism evidence="2 3">
    <name type="scientific">Amnibacterium soli</name>
    <dbReference type="NCBI Taxonomy" id="1282736"/>
    <lineage>
        <taxon>Bacteria</taxon>
        <taxon>Bacillati</taxon>
        <taxon>Actinomycetota</taxon>
        <taxon>Actinomycetes</taxon>
        <taxon>Micrococcales</taxon>
        <taxon>Microbacteriaceae</taxon>
        <taxon>Amnibacterium</taxon>
    </lineage>
</organism>
<proteinExistence type="predicted"/>
<dbReference type="RefSeq" id="WP_345479499.1">
    <property type="nucleotide sequence ID" value="NZ_BAABLP010000001.1"/>
</dbReference>